<dbReference type="Gene3D" id="3.30.2160.10">
    <property type="entry name" value="Hect, E3 ligase catalytic domain"/>
    <property type="match status" value="1"/>
</dbReference>
<evidence type="ECO:0000256" key="2">
    <source>
        <dbReference type="PROSITE-ProRule" id="PRU00104"/>
    </source>
</evidence>
<name>A0A0D3KH21_EMIH1</name>
<dbReference type="eggNOG" id="KOG1426">
    <property type="taxonomic scope" value="Eukaryota"/>
</dbReference>
<feature type="active site" description="Glycyl thioester intermediate" evidence="2">
    <location>
        <position position="441"/>
    </location>
</feature>
<protein>
    <recommendedName>
        <fullName evidence="4">HECT domain-containing protein</fullName>
    </recommendedName>
</protein>
<evidence type="ECO:0000256" key="3">
    <source>
        <dbReference type="SAM" id="MobiDB-lite"/>
    </source>
</evidence>
<dbReference type="STRING" id="2903.R1FHR0"/>
<dbReference type="PANTHER" id="PTHR46654:SF1">
    <property type="entry name" value="E3 UBIQUITIN-PROTEIN LIGASE HECTD3"/>
    <property type="match status" value="1"/>
</dbReference>
<dbReference type="AlphaFoldDB" id="A0A0D3KH21"/>
<dbReference type="Proteomes" id="UP000013827">
    <property type="component" value="Unassembled WGS sequence"/>
</dbReference>
<comment type="caution">
    <text evidence="2">Lacks conserved residue(s) required for the propagation of feature annotation.</text>
</comment>
<dbReference type="SMART" id="SM00119">
    <property type="entry name" value="HECTc"/>
    <property type="match status" value="1"/>
</dbReference>
<dbReference type="PANTHER" id="PTHR46654">
    <property type="entry name" value="E3 UBIQUITIN-PROTEIN LIGASE HECTD3"/>
    <property type="match status" value="1"/>
</dbReference>
<dbReference type="PaxDb" id="2903-EOD35056"/>
<dbReference type="Pfam" id="PF00632">
    <property type="entry name" value="HECT"/>
    <property type="match status" value="1"/>
</dbReference>
<dbReference type="Gene3D" id="3.30.2410.10">
    <property type="entry name" value="Hect, E3 ligase catalytic domain"/>
    <property type="match status" value="1"/>
</dbReference>
<keyword evidence="1 2" id="KW-0833">Ubl conjugation pathway</keyword>
<sequence length="523" mass="56166">MRDCNEGPGCEGWPPDGWGAWCAELDLELIAYARYLATRGKSERRMRDVSRAELLAPWRPGAARAELAKLGGSCPSLAALAPTAESDTAPIAARWALLVRLNHEAEALLPYALTGWCAAPGTLGGRLSALRHLVFYDVKMRAWEGGLPDKAADTPPIQKSKEAVVMLTGLRGADMAKMRRRDRGFRVKFVGEAGDDYGGLYREAFTNLCAELQADSSELLQRCPNGQHSLGSNRSSFLARPSASSPRALDGWRMLGLLLGCALLQRDTVLDLELCEHVWKADLAGFDDAAANSLRSLRHIDREGVDAALFGDLFFNCFEVELSDGSLVELCDGGAALPVTFHNRHAYCGLALAARLAEGRAGYAAMRSGVASIVPCGRLLALLTGKELERLACGVADIDLAALRRHTRLPLTEAEWGDATMRVHALETLTPDQHLPVAHTCFFSIEWPKYTSLHIAKAKLSYAITHCAGIDADNTSEARANALADAFAHLEGDGGAASSDAPRGAASSRLARTSSSETDASNV</sequence>
<reference evidence="6" key="1">
    <citation type="journal article" date="2013" name="Nature">
        <title>Pan genome of the phytoplankton Emiliania underpins its global distribution.</title>
        <authorList>
            <person name="Read B.A."/>
            <person name="Kegel J."/>
            <person name="Klute M.J."/>
            <person name="Kuo A."/>
            <person name="Lefebvre S.C."/>
            <person name="Maumus F."/>
            <person name="Mayer C."/>
            <person name="Miller J."/>
            <person name="Monier A."/>
            <person name="Salamov A."/>
            <person name="Young J."/>
            <person name="Aguilar M."/>
            <person name="Claverie J.M."/>
            <person name="Frickenhaus S."/>
            <person name="Gonzalez K."/>
            <person name="Herman E.K."/>
            <person name="Lin Y.C."/>
            <person name="Napier J."/>
            <person name="Ogata H."/>
            <person name="Sarno A.F."/>
            <person name="Shmutz J."/>
            <person name="Schroeder D."/>
            <person name="de Vargas C."/>
            <person name="Verret F."/>
            <person name="von Dassow P."/>
            <person name="Valentin K."/>
            <person name="Van de Peer Y."/>
            <person name="Wheeler G."/>
            <person name="Dacks J.B."/>
            <person name="Delwiche C.F."/>
            <person name="Dyhrman S.T."/>
            <person name="Glockner G."/>
            <person name="John U."/>
            <person name="Richards T."/>
            <person name="Worden A.Z."/>
            <person name="Zhang X."/>
            <person name="Grigoriev I.V."/>
            <person name="Allen A.E."/>
            <person name="Bidle K."/>
            <person name="Borodovsky M."/>
            <person name="Bowler C."/>
            <person name="Brownlee C."/>
            <person name="Cock J.M."/>
            <person name="Elias M."/>
            <person name="Gladyshev V.N."/>
            <person name="Groth M."/>
            <person name="Guda C."/>
            <person name="Hadaegh A."/>
            <person name="Iglesias-Rodriguez M.D."/>
            <person name="Jenkins J."/>
            <person name="Jones B.M."/>
            <person name="Lawson T."/>
            <person name="Leese F."/>
            <person name="Lindquist E."/>
            <person name="Lobanov A."/>
            <person name="Lomsadze A."/>
            <person name="Malik S.B."/>
            <person name="Marsh M.E."/>
            <person name="Mackinder L."/>
            <person name="Mock T."/>
            <person name="Mueller-Roeber B."/>
            <person name="Pagarete A."/>
            <person name="Parker M."/>
            <person name="Probert I."/>
            <person name="Quesneville H."/>
            <person name="Raines C."/>
            <person name="Rensing S.A."/>
            <person name="Riano-Pachon D.M."/>
            <person name="Richier S."/>
            <person name="Rokitta S."/>
            <person name="Shiraiwa Y."/>
            <person name="Soanes D.M."/>
            <person name="van der Giezen M."/>
            <person name="Wahlund T.M."/>
            <person name="Williams B."/>
            <person name="Wilson W."/>
            <person name="Wolfe G."/>
            <person name="Wurch L.L."/>
        </authorList>
    </citation>
    <scope>NUCLEOTIDE SEQUENCE</scope>
</reference>
<feature type="domain" description="HECT" evidence="4">
    <location>
        <begin position="409"/>
        <end position="473"/>
    </location>
</feature>
<dbReference type="KEGG" id="ehx:EMIHUDRAFT_455391"/>
<dbReference type="InterPro" id="IPR000569">
    <property type="entry name" value="HECT_dom"/>
</dbReference>
<dbReference type="SUPFAM" id="SSF56204">
    <property type="entry name" value="Hect, E3 ligase catalytic domain"/>
    <property type="match status" value="1"/>
</dbReference>
<dbReference type="GO" id="GO:0004842">
    <property type="term" value="F:ubiquitin-protein transferase activity"/>
    <property type="evidence" value="ECO:0007669"/>
    <property type="project" value="InterPro"/>
</dbReference>
<dbReference type="GeneID" id="17280327"/>
<dbReference type="RefSeq" id="XP_005787485.1">
    <property type="nucleotide sequence ID" value="XM_005787428.1"/>
</dbReference>
<dbReference type="Gene3D" id="3.90.1750.10">
    <property type="entry name" value="Hect, E3 ligase catalytic domains"/>
    <property type="match status" value="1"/>
</dbReference>
<dbReference type="PROSITE" id="PS50237">
    <property type="entry name" value="HECT"/>
    <property type="match status" value="2"/>
</dbReference>
<reference evidence="5" key="2">
    <citation type="submission" date="2024-10" db="UniProtKB">
        <authorList>
            <consortium name="EnsemblProtists"/>
        </authorList>
    </citation>
    <scope>IDENTIFICATION</scope>
</reference>
<organism evidence="5 6">
    <name type="scientific">Emiliania huxleyi (strain CCMP1516)</name>
    <dbReference type="NCBI Taxonomy" id="280463"/>
    <lineage>
        <taxon>Eukaryota</taxon>
        <taxon>Haptista</taxon>
        <taxon>Haptophyta</taxon>
        <taxon>Prymnesiophyceae</taxon>
        <taxon>Isochrysidales</taxon>
        <taxon>Noelaerhabdaceae</taxon>
        <taxon>Emiliania</taxon>
    </lineage>
</organism>
<dbReference type="InterPro" id="IPR035983">
    <property type="entry name" value="Hect_E3_ubiquitin_ligase"/>
</dbReference>
<dbReference type="HOGENOM" id="CLU_462722_0_0_1"/>
<evidence type="ECO:0000259" key="4">
    <source>
        <dbReference type="PROSITE" id="PS50237"/>
    </source>
</evidence>
<evidence type="ECO:0000256" key="1">
    <source>
        <dbReference type="ARBA" id="ARBA00022786"/>
    </source>
</evidence>
<keyword evidence="6" id="KW-1185">Reference proteome</keyword>
<feature type="region of interest" description="Disordered" evidence="3">
    <location>
        <begin position="493"/>
        <end position="523"/>
    </location>
</feature>
<feature type="compositionally biased region" description="Low complexity" evidence="3">
    <location>
        <begin position="503"/>
        <end position="516"/>
    </location>
</feature>
<feature type="domain" description="HECT" evidence="4">
    <location>
        <begin position="174"/>
        <end position="408"/>
    </location>
</feature>
<proteinExistence type="predicted"/>
<accession>A0A0D3KH21</accession>
<dbReference type="EnsemblProtists" id="EOD35056">
    <property type="protein sequence ID" value="EOD35056"/>
    <property type="gene ID" value="EMIHUDRAFT_455391"/>
</dbReference>
<evidence type="ECO:0000313" key="5">
    <source>
        <dbReference type="EnsemblProtists" id="EOD35056"/>
    </source>
</evidence>
<dbReference type="InterPro" id="IPR042469">
    <property type="entry name" value="HECTD3"/>
</dbReference>
<evidence type="ECO:0000313" key="6">
    <source>
        <dbReference type="Proteomes" id="UP000013827"/>
    </source>
</evidence>